<dbReference type="InterPro" id="IPR037291">
    <property type="entry name" value="DUF4139"/>
</dbReference>
<feature type="region of interest" description="Disordered" evidence="2">
    <location>
        <begin position="320"/>
        <end position="367"/>
    </location>
</feature>
<reference evidence="5 6" key="1">
    <citation type="journal article" date="2015" name="Biotechnol. Biofuels">
        <title>Enhanced degradation of softwood versus hardwood by the white-rot fungus Pycnoporus coccineus.</title>
        <authorList>
            <person name="Couturier M."/>
            <person name="Navarro D."/>
            <person name="Chevret D."/>
            <person name="Henrissat B."/>
            <person name="Piumi F."/>
            <person name="Ruiz-Duenas F.J."/>
            <person name="Martinez A.T."/>
            <person name="Grigoriev I.V."/>
            <person name="Riley R."/>
            <person name="Lipzen A."/>
            <person name="Berrin J.G."/>
            <person name="Master E.R."/>
            <person name="Rosso M.N."/>
        </authorList>
    </citation>
    <scope>NUCLEOTIDE SEQUENCE [LARGE SCALE GENOMIC DNA]</scope>
    <source>
        <strain evidence="5 6">BRFM310</strain>
    </source>
</reference>
<dbReference type="NCBIfam" id="TIGR02231">
    <property type="entry name" value="mucoidy inhibitor MuiA family protein"/>
    <property type="match status" value="2"/>
</dbReference>
<proteinExistence type="predicted"/>
<keyword evidence="6" id="KW-1185">Reference proteome</keyword>
<dbReference type="PANTHER" id="PTHR31005:SF8">
    <property type="entry name" value="DUF4139 DOMAIN-CONTAINING PROTEIN"/>
    <property type="match status" value="1"/>
</dbReference>
<dbReference type="PANTHER" id="PTHR31005">
    <property type="entry name" value="DUF4139 DOMAIN-CONTAINING PROTEIN"/>
    <property type="match status" value="1"/>
</dbReference>
<evidence type="ECO:0008006" key="7">
    <source>
        <dbReference type="Google" id="ProtNLM"/>
    </source>
</evidence>
<protein>
    <recommendedName>
        <fullName evidence="7">DUF4139 domain-containing protein</fullName>
    </recommendedName>
</protein>
<feature type="coiled-coil region" evidence="1">
    <location>
        <begin position="149"/>
        <end position="176"/>
    </location>
</feature>
<dbReference type="OrthoDB" id="10068793at2759"/>
<sequence length="620" mass="67509">MFVNTIVLNAARAPVAAATIFQSDAAELTRSLTLELKGGRNVVEISDISGGIHRDSPRISGAPDGVRVVDVVCKMKPSFSQDEPTAEIREITKRGIALNAEREVRRQEAALLDDSAKLITSGKGETRGTNASVGSDEILEFVGKCVQRKLAVQKALQTLDEQIVELEKKLAMLRNARKGDTNAVITATVVAGADVKAELKLTYLVSGVTWRPFYDLHATTIEGQPSKDVSMRYCATIVQHTGEDWNDTTLTLSTADAKAQRQLSVPPLQPLKITVPSHYGVTVIEPPSAPWFRGQPPTISTFGAHAPAMQLFGQQANRETPIPVVPPAPPSPAPVVVATQSRRSSTGSRQSRSRSPPTPPIVVAPPAFSSPGFSSRNSVSVAYRVEGTVSIPSDGEEHQLTVALLNFETKLSYTCVPRKSSAVYIVSKVKNTSDYDLLPGTVNVFMNDSFVTRTSINFISVNESFECVLGVDTSIKVSYRQDEKTEHEPRRNFAEPQKTTTRTMVTTVINRHNHDIPELIVRESVPLGSEADKVNVILRKPAGLASAKDGHVETDDGETVNAKVRWTEVTDGNGGEKDGLFEWIHAIPAGKKISFEAQWDVKSPSNVRWTEQTVFFKAPQ</sequence>
<dbReference type="Pfam" id="PF13598">
    <property type="entry name" value="DUF4139"/>
    <property type="match status" value="1"/>
</dbReference>
<evidence type="ECO:0000259" key="3">
    <source>
        <dbReference type="Pfam" id="PF13598"/>
    </source>
</evidence>
<dbReference type="InterPro" id="IPR025554">
    <property type="entry name" value="DUF4140"/>
</dbReference>
<organism evidence="5 6">
    <name type="scientific">Trametes coccinea (strain BRFM310)</name>
    <name type="common">Pycnoporus coccineus</name>
    <dbReference type="NCBI Taxonomy" id="1353009"/>
    <lineage>
        <taxon>Eukaryota</taxon>
        <taxon>Fungi</taxon>
        <taxon>Dikarya</taxon>
        <taxon>Basidiomycota</taxon>
        <taxon>Agaricomycotina</taxon>
        <taxon>Agaricomycetes</taxon>
        <taxon>Polyporales</taxon>
        <taxon>Polyporaceae</taxon>
        <taxon>Trametes</taxon>
    </lineage>
</organism>
<dbReference type="Pfam" id="PF13600">
    <property type="entry name" value="DUF4140"/>
    <property type="match status" value="1"/>
</dbReference>
<evidence type="ECO:0000259" key="4">
    <source>
        <dbReference type="Pfam" id="PF13600"/>
    </source>
</evidence>
<gene>
    <name evidence="5" type="ORF">PYCCODRAFT_1417614</name>
</gene>
<evidence type="ECO:0000256" key="1">
    <source>
        <dbReference type="SAM" id="Coils"/>
    </source>
</evidence>
<feature type="domain" description="DUF4139" evidence="3">
    <location>
        <begin position="199"/>
        <end position="604"/>
    </location>
</feature>
<dbReference type="EMBL" id="KZ084137">
    <property type="protein sequence ID" value="OSC98498.1"/>
    <property type="molecule type" value="Genomic_DNA"/>
</dbReference>
<keyword evidence="1" id="KW-0175">Coiled coil</keyword>
<evidence type="ECO:0000256" key="2">
    <source>
        <dbReference type="SAM" id="MobiDB-lite"/>
    </source>
</evidence>
<dbReference type="AlphaFoldDB" id="A0A1Y2IBI2"/>
<dbReference type="InterPro" id="IPR011935">
    <property type="entry name" value="CHP02231"/>
</dbReference>
<feature type="compositionally biased region" description="Pro residues" evidence="2">
    <location>
        <begin position="323"/>
        <end position="333"/>
    </location>
</feature>
<dbReference type="STRING" id="1353009.A0A1Y2IBI2"/>
<dbReference type="Proteomes" id="UP000193067">
    <property type="component" value="Unassembled WGS sequence"/>
</dbReference>
<name>A0A1Y2IBI2_TRAC3</name>
<evidence type="ECO:0000313" key="6">
    <source>
        <dbReference type="Proteomes" id="UP000193067"/>
    </source>
</evidence>
<accession>A0A1Y2IBI2</accession>
<evidence type="ECO:0000313" key="5">
    <source>
        <dbReference type="EMBL" id="OSC98498.1"/>
    </source>
</evidence>
<feature type="compositionally biased region" description="Low complexity" evidence="2">
    <location>
        <begin position="334"/>
        <end position="355"/>
    </location>
</feature>
<feature type="domain" description="DUF4140" evidence="4">
    <location>
        <begin position="19"/>
        <end position="118"/>
    </location>
</feature>